<feature type="compositionally biased region" description="Basic and acidic residues" evidence="6">
    <location>
        <begin position="160"/>
        <end position="188"/>
    </location>
</feature>
<feature type="compositionally biased region" description="Basic and acidic residues" evidence="6">
    <location>
        <begin position="214"/>
        <end position="229"/>
    </location>
</feature>
<comment type="similarity">
    <text evidence="1">Belongs to the SNU71 family.</text>
</comment>
<dbReference type="PROSITE" id="PS51025">
    <property type="entry name" value="PWI"/>
    <property type="match status" value="1"/>
</dbReference>
<keyword evidence="9" id="KW-1185">Reference proteome</keyword>
<dbReference type="SMART" id="SM00311">
    <property type="entry name" value="PWI"/>
    <property type="match status" value="1"/>
</dbReference>
<dbReference type="HOGENOM" id="CLU_095039_1_0_1"/>
<dbReference type="PANTHER" id="PTHR23148:SF0">
    <property type="entry name" value="SERINE_ARGININE REPETITIVE MATRIX PROTEIN 1"/>
    <property type="match status" value="1"/>
</dbReference>
<keyword evidence="4" id="KW-0508">mRNA splicing</keyword>
<sequence>MSYRGASVSQETMNSKLKKELSGMKFPKIFKEKVDLQNIDKMVIDEWIRKRLDELIPDDDILVEFTLELLHASNTPDMRTIQLQLLPFLGETDSPRFCKELWELLLSAQDDKDGIPAVLLEARKKEIERQRALEVAKKENRTRKDRREFPTNRDSNFSENRARDHRSSDYRSNERYDERDASDRDSHTRRINHRGGYRDREYNRDTGNRSAGYRRRDYRGTDAKDRDER</sequence>
<evidence type="ECO:0000313" key="8">
    <source>
        <dbReference type="EMBL" id="CDK27496.1"/>
    </source>
</evidence>
<evidence type="ECO:0000259" key="7">
    <source>
        <dbReference type="PROSITE" id="PS51025"/>
    </source>
</evidence>
<protein>
    <recommendedName>
        <fullName evidence="2">U1 small nuclear ribonucleoprotein component SNU71</fullName>
    </recommendedName>
</protein>
<organism evidence="8 9">
    <name type="scientific">Kuraishia capsulata CBS 1993</name>
    <dbReference type="NCBI Taxonomy" id="1382522"/>
    <lineage>
        <taxon>Eukaryota</taxon>
        <taxon>Fungi</taxon>
        <taxon>Dikarya</taxon>
        <taxon>Ascomycota</taxon>
        <taxon>Saccharomycotina</taxon>
        <taxon>Pichiomycetes</taxon>
        <taxon>Pichiales</taxon>
        <taxon>Pichiaceae</taxon>
        <taxon>Kuraishia</taxon>
    </lineage>
</organism>
<name>W6MLY2_9ASCO</name>
<dbReference type="GO" id="GO:0003723">
    <property type="term" value="F:RNA binding"/>
    <property type="evidence" value="ECO:0007669"/>
    <property type="project" value="TreeGrafter"/>
</dbReference>
<evidence type="ECO:0000256" key="1">
    <source>
        <dbReference type="ARBA" id="ARBA00005544"/>
    </source>
</evidence>
<dbReference type="Proteomes" id="UP000019384">
    <property type="component" value="Unassembled WGS sequence"/>
</dbReference>
<reference evidence="8" key="2">
    <citation type="submission" date="2014-02" db="EMBL/GenBank/DDBJ databases">
        <title>Complete DNA sequence of /Kuraishia capsulata/ illustrates novel genomic features among budding yeasts (/Saccharomycotina/).</title>
        <authorList>
            <person name="Morales L."/>
            <person name="Noel B."/>
            <person name="Porcel B."/>
            <person name="Marcet-Houben M."/>
            <person name="Hullo M-F."/>
            <person name="Sacerdot C."/>
            <person name="Tekaia F."/>
            <person name="Leh-Louis V."/>
            <person name="Despons L."/>
            <person name="Khanna V."/>
            <person name="Aury J-M."/>
            <person name="Barbe V."/>
            <person name="Couloux A."/>
            <person name="Labadie K."/>
            <person name="Pelletier E."/>
            <person name="Souciet J-L."/>
            <person name="Boekhout T."/>
            <person name="Gabaldon T."/>
            <person name="Wincker P."/>
            <person name="Dujon B."/>
        </authorList>
    </citation>
    <scope>NUCLEOTIDE SEQUENCE</scope>
    <source>
        <strain evidence="8">CBS 1993</strain>
    </source>
</reference>
<dbReference type="OrthoDB" id="163257at2759"/>
<dbReference type="GO" id="GO:0048024">
    <property type="term" value="P:regulation of mRNA splicing, via spliceosome"/>
    <property type="evidence" value="ECO:0007669"/>
    <property type="project" value="TreeGrafter"/>
</dbReference>
<dbReference type="Gene3D" id="1.20.1390.10">
    <property type="entry name" value="PWI domain"/>
    <property type="match status" value="1"/>
</dbReference>
<dbReference type="Pfam" id="PF01480">
    <property type="entry name" value="PWI"/>
    <property type="match status" value="1"/>
</dbReference>
<dbReference type="GeneID" id="34520878"/>
<dbReference type="EMBL" id="HG793128">
    <property type="protein sequence ID" value="CDK27496.1"/>
    <property type="molecule type" value="Genomic_DNA"/>
</dbReference>
<gene>
    <name evidence="8" type="ORF">KUCA_T00003474001</name>
</gene>
<feature type="region of interest" description="Disordered" evidence="6">
    <location>
        <begin position="135"/>
        <end position="229"/>
    </location>
</feature>
<evidence type="ECO:0000256" key="6">
    <source>
        <dbReference type="SAM" id="MobiDB-lite"/>
    </source>
</evidence>
<keyword evidence="3" id="KW-0507">mRNA processing</keyword>
<accession>W6MLY2</accession>
<evidence type="ECO:0000256" key="5">
    <source>
        <dbReference type="ARBA" id="ARBA00025004"/>
    </source>
</evidence>
<comment type="function">
    <text evidence="5">Component of the U1 snRNP particle, which recognizes and binds the 5'-splice site of pre-mRNA. Together with other non-snRNP factors, U1 snRNP forms the spliceosomal commitment complex, that targets pre-mRNA to the splicing pathway.</text>
</comment>
<proteinExistence type="inferred from homology"/>
<dbReference type="InterPro" id="IPR002483">
    <property type="entry name" value="PWI_dom"/>
</dbReference>
<dbReference type="AlphaFoldDB" id="W6MLY2"/>
<evidence type="ECO:0000256" key="2">
    <source>
        <dbReference type="ARBA" id="ARBA00014280"/>
    </source>
</evidence>
<dbReference type="GO" id="GO:0005681">
    <property type="term" value="C:spliceosomal complex"/>
    <property type="evidence" value="ECO:0007669"/>
    <property type="project" value="UniProtKB-KW"/>
</dbReference>
<evidence type="ECO:0000256" key="4">
    <source>
        <dbReference type="ARBA" id="ARBA00022728"/>
    </source>
</evidence>
<dbReference type="InterPro" id="IPR052225">
    <property type="entry name" value="Ser/Arg_repetitive_matrix"/>
</dbReference>
<dbReference type="PANTHER" id="PTHR23148">
    <property type="entry name" value="SERINE/ARGININE REGULATED NUCLEAR MATRIX PROTEIN"/>
    <property type="match status" value="1"/>
</dbReference>
<feature type="compositionally biased region" description="Basic and acidic residues" evidence="6">
    <location>
        <begin position="196"/>
        <end position="207"/>
    </location>
</feature>
<reference evidence="8" key="1">
    <citation type="submission" date="2013-12" db="EMBL/GenBank/DDBJ databases">
        <authorList>
            <person name="Genoscope - CEA"/>
        </authorList>
    </citation>
    <scope>NUCLEOTIDE SEQUENCE</scope>
    <source>
        <strain evidence="8">CBS 1993</strain>
    </source>
</reference>
<feature type="domain" description="PWI" evidence="7">
    <location>
        <begin position="23"/>
        <end position="122"/>
    </location>
</feature>
<evidence type="ECO:0000256" key="3">
    <source>
        <dbReference type="ARBA" id="ARBA00022664"/>
    </source>
</evidence>
<dbReference type="InterPro" id="IPR036483">
    <property type="entry name" value="PWI_dom_sf"/>
</dbReference>
<keyword evidence="4" id="KW-0747">Spliceosome</keyword>
<dbReference type="RefSeq" id="XP_022459490.1">
    <property type="nucleotide sequence ID" value="XM_022601892.1"/>
</dbReference>
<dbReference type="STRING" id="1382522.W6MLY2"/>
<dbReference type="GO" id="GO:0006397">
    <property type="term" value="P:mRNA processing"/>
    <property type="evidence" value="ECO:0007669"/>
    <property type="project" value="UniProtKB-KW"/>
</dbReference>
<evidence type="ECO:0000313" key="9">
    <source>
        <dbReference type="Proteomes" id="UP000019384"/>
    </source>
</evidence>
<dbReference type="SUPFAM" id="SSF101233">
    <property type="entry name" value="PWI domain"/>
    <property type="match status" value="1"/>
</dbReference>